<protein>
    <submittedName>
        <fullName evidence="1">Uncharacterized protein</fullName>
    </submittedName>
</protein>
<evidence type="ECO:0000313" key="1">
    <source>
        <dbReference type="EMBL" id="JAD62410.1"/>
    </source>
</evidence>
<organism evidence="1">
    <name type="scientific">Arundo donax</name>
    <name type="common">Giant reed</name>
    <name type="synonym">Donax arundinaceus</name>
    <dbReference type="NCBI Taxonomy" id="35708"/>
    <lineage>
        <taxon>Eukaryota</taxon>
        <taxon>Viridiplantae</taxon>
        <taxon>Streptophyta</taxon>
        <taxon>Embryophyta</taxon>
        <taxon>Tracheophyta</taxon>
        <taxon>Spermatophyta</taxon>
        <taxon>Magnoliopsida</taxon>
        <taxon>Liliopsida</taxon>
        <taxon>Poales</taxon>
        <taxon>Poaceae</taxon>
        <taxon>PACMAD clade</taxon>
        <taxon>Arundinoideae</taxon>
        <taxon>Arundineae</taxon>
        <taxon>Arundo</taxon>
    </lineage>
</organism>
<sequence>MEQIKMIYKPALLLSLHGLG</sequence>
<name>A0A0A9BME5_ARUDO</name>
<proteinExistence type="predicted"/>
<dbReference type="EMBL" id="GBRH01235485">
    <property type="protein sequence ID" value="JAD62410.1"/>
    <property type="molecule type" value="Transcribed_RNA"/>
</dbReference>
<reference evidence="1" key="2">
    <citation type="journal article" date="2015" name="Data Brief">
        <title>Shoot transcriptome of the giant reed, Arundo donax.</title>
        <authorList>
            <person name="Barrero R.A."/>
            <person name="Guerrero F.D."/>
            <person name="Moolhuijzen P."/>
            <person name="Goolsby J.A."/>
            <person name="Tidwell J."/>
            <person name="Bellgard S.E."/>
            <person name="Bellgard M.I."/>
        </authorList>
    </citation>
    <scope>NUCLEOTIDE SEQUENCE</scope>
    <source>
        <tissue evidence="1">Shoot tissue taken approximately 20 cm above the soil surface</tissue>
    </source>
</reference>
<accession>A0A0A9BME5</accession>
<reference evidence="1" key="1">
    <citation type="submission" date="2014-09" db="EMBL/GenBank/DDBJ databases">
        <authorList>
            <person name="Magalhaes I.L.F."/>
            <person name="Oliveira U."/>
            <person name="Santos F.R."/>
            <person name="Vidigal T.H.D.A."/>
            <person name="Brescovit A.D."/>
            <person name="Santos A.J."/>
        </authorList>
    </citation>
    <scope>NUCLEOTIDE SEQUENCE</scope>
    <source>
        <tissue evidence="1">Shoot tissue taken approximately 20 cm above the soil surface</tissue>
    </source>
</reference>
<dbReference type="AlphaFoldDB" id="A0A0A9BME5"/>